<comment type="caution">
    <text evidence="2">The sequence shown here is derived from an EMBL/GenBank/DDBJ whole genome shotgun (WGS) entry which is preliminary data.</text>
</comment>
<dbReference type="GO" id="GO:0051536">
    <property type="term" value="F:iron-sulfur cluster binding"/>
    <property type="evidence" value="ECO:0007669"/>
    <property type="project" value="InterPro"/>
</dbReference>
<evidence type="ECO:0000259" key="1">
    <source>
        <dbReference type="Pfam" id="PF00111"/>
    </source>
</evidence>
<reference evidence="2 3" key="1">
    <citation type="submission" date="2011-12" db="EMBL/GenBank/DDBJ databases">
        <title>Whole genome shotgun sequence of Gordonia effusa NBRC 100432.</title>
        <authorList>
            <person name="Yoshida I."/>
            <person name="Takarada H."/>
            <person name="Hosoyama A."/>
            <person name="Tsuchikane K."/>
            <person name="Katsumata H."/>
            <person name="Yamazaki S."/>
            <person name="Fujita N."/>
        </authorList>
    </citation>
    <scope>NUCLEOTIDE SEQUENCE [LARGE SCALE GENOMIC DNA]</scope>
    <source>
        <strain evidence="2 3">NBRC 100432</strain>
    </source>
</reference>
<proteinExistence type="predicted"/>
<feature type="domain" description="2Fe-2S ferredoxin-type" evidence="1">
    <location>
        <begin position="1"/>
        <end position="40"/>
    </location>
</feature>
<dbReference type="SUPFAM" id="SSF54292">
    <property type="entry name" value="2Fe-2S ferredoxin-like"/>
    <property type="match status" value="1"/>
</dbReference>
<name>H0QWW9_9ACTN</name>
<dbReference type="InterPro" id="IPR012675">
    <property type="entry name" value="Beta-grasp_dom_sf"/>
</dbReference>
<evidence type="ECO:0000313" key="3">
    <source>
        <dbReference type="Proteomes" id="UP000035034"/>
    </source>
</evidence>
<dbReference type="RefSeq" id="WP_007316658.1">
    <property type="nucleotide sequence ID" value="NZ_BAEH01000025.1"/>
</dbReference>
<dbReference type="Gene3D" id="3.10.20.30">
    <property type="match status" value="1"/>
</dbReference>
<dbReference type="InterPro" id="IPR001041">
    <property type="entry name" value="2Fe-2S_ferredoxin-type"/>
</dbReference>
<dbReference type="AlphaFoldDB" id="H0QWW9"/>
<accession>H0QWW9</accession>
<dbReference type="Pfam" id="PF00111">
    <property type="entry name" value="Fer2"/>
    <property type="match status" value="1"/>
</dbReference>
<sequence>GFCGTCKLRATAGTVDHRDTILTDTERADGYLLTCVSRATTPLTLNI</sequence>
<dbReference type="eggNOG" id="COG1018">
    <property type="taxonomic scope" value="Bacteria"/>
</dbReference>
<dbReference type="OrthoDB" id="4307358at2"/>
<keyword evidence="3" id="KW-1185">Reference proteome</keyword>
<dbReference type="InterPro" id="IPR036010">
    <property type="entry name" value="2Fe-2S_ferredoxin-like_sf"/>
</dbReference>
<dbReference type="CDD" id="cd00207">
    <property type="entry name" value="fer2"/>
    <property type="match status" value="1"/>
</dbReference>
<evidence type="ECO:0000313" key="2">
    <source>
        <dbReference type="EMBL" id="GAB17320.1"/>
    </source>
</evidence>
<dbReference type="EMBL" id="BAEH01000025">
    <property type="protein sequence ID" value="GAB17320.1"/>
    <property type="molecule type" value="Genomic_DNA"/>
</dbReference>
<organism evidence="2 3">
    <name type="scientific">Gordonia effusa NBRC 100432</name>
    <dbReference type="NCBI Taxonomy" id="1077974"/>
    <lineage>
        <taxon>Bacteria</taxon>
        <taxon>Bacillati</taxon>
        <taxon>Actinomycetota</taxon>
        <taxon>Actinomycetes</taxon>
        <taxon>Mycobacteriales</taxon>
        <taxon>Gordoniaceae</taxon>
        <taxon>Gordonia</taxon>
    </lineage>
</organism>
<feature type="non-terminal residue" evidence="2">
    <location>
        <position position="1"/>
    </location>
</feature>
<dbReference type="Proteomes" id="UP000035034">
    <property type="component" value="Unassembled WGS sequence"/>
</dbReference>
<gene>
    <name evidence="2" type="ORF">GOEFS_025_00010</name>
</gene>
<protein>
    <submittedName>
        <fullName evidence="2">Putative oxidoreductase</fullName>
    </submittedName>
</protein>